<sequence>MKRLIVAIVLFLLLGVTSADNEQFIASRDTPASITLEFPPSPSAEKVLPGLYTPIVPEFINPFSNSSSHYYRIDHLWKSHDRKRYHIRVSVPGPAPVGIILNLATAQNKRYLVVSLACTGIPNPTLPLHTPVAYTLVVEELLLDAVPASLLRVVVVGVLYTVLVHSVIVPSAMSYLDKIAKED</sequence>
<protein>
    <submittedName>
        <fullName evidence="2">Uncharacterized protein</fullName>
    </submittedName>
</protein>
<dbReference type="AlphaFoldDB" id="A0A507CYC0"/>
<dbReference type="Proteomes" id="UP000320475">
    <property type="component" value="Unassembled WGS sequence"/>
</dbReference>
<evidence type="ECO:0000256" key="1">
    <source>
        <dbReference type="SAM" id="SignalP"/>
    </source>
</evidence>
<keyword evidence="1" id="KW-0732">Signal</keyword>
<feature type="signal peptide" evidence="1">
    <location>
        <begin position="1"/>
        <end position="19"/>
    </location>
</feature>
<comment type="caution">
    <text evidence="2">The sequence shown here is derived from an EMBL/GenBank/DDBJ whole genome shotgun (WGS) entry which is preliminary data.</text>
</comment>
<dbReference type="EMBL" id="QEAM01000195">
    <property type="protein sequence ID" value="TPX44162.1"/>
    <property type="molecule type" value="Genomic_DNA"/>
</dbReference>
<evidence type="ECO:0000313" key="2">
    <source>
        <dbReference type="EMBL" id="TPX44162.1"/>
    </source>
</evidence>
<evidence type="ECO:0000313" key="3">
    <source>
        <dbReference type="Proteomes" id="UP000320475"/>
    </source>
</evidence>
<proteinExistence type="predicted"/>
<reference evidence="2 3" key="1">
    <citation type="journal article" date="2019" name="Sci. Rep.">
        <title>Comparative genomics of chytrid fungi reveal insights into the obligate biotrophic and pathogenic lifestyle of Synchytrium endobioticum.</title>
        <authorList>
            <person name="van de Vossenberg B.T.L.H."/>
            <person name="Warris S."/>
            <person name="Nguyen H.D.T."/>
            <person name="van Gent-Pelzer M.P.E."/>
            <person name="Joly D.L."/>
            <person name="van de Geest H.C."/>
            <person name="Bonants P.J.M."/>
            <person name="Smith D.S."/>
            <person name="Levesque C.A."/>
            <person name="van der Lee T.A.J."/>
        </authorList>
    </citation>
    <scope>NUCLEOTIDE SEQUENCE [LARGE SCALE GENOMIC DNA]</scope>
    <source>
        <strain evidence="2 3">LEV6574</strain>
    </source>
</reference>
<dbReference type="VEuPathDB" id="FungiDB:SeMB42_g07885"/>
<feature type="chain" id="PRO_5021316838" evidence="1">
    <location>
        <begin position="20"/>
        <end position="183"/>
    </location>
</feature>
<gene>
    <name evidence="2" type="ORF">SeLEV6574_g04674</name>
</gene>
<name>A0A507CYC0_9FUNG</name>
<accession>A0A507CYC0</accession>
<organism evidence="2 3">
    <name type="scientific">Synchytrium endobioticum</name>
    <dbReference type="NCBI Taxonomy" id="286115"/>
    <lineage>
        <taxon>Eukaryota</taxon>
        <taxon>Fungi</taxon>
        <taxon>Fungi incertae sedis</taxon>
        <taxon>Chytridiomycota</taxon>
        <taxon>Chytridiomycota incertae sedis</taxon>
        <taxon>Chytridiomycetes</taxon>
        <taxon>Synchytriales</taxon>
        <taxon>Synchytriaceae</taxon>
        <taxon>Synchytrium</taxon>
    </lineage>
</organism>